<dbReference type="Proteomes" id="UP000805649">
    <property type="component" value="Unassembled WGS sequence"/>
</dbReference>
<comment type="caution">
    <text evidence="1">The sequence shown here is derived from an EMBL/GenBank/DDBJ whole genome shotgun (WGS) entry which is preliminary data.</text>
</comment>
<organism evidence="1 2">
    <name type="scientific">Colletotrichum truncatum</name>
    <name type="common">Anthracnose fungus</name>
    <name type="synonym">Colletotrichum capsici</name>
    <dbReference type="NCBI Taxonomy" id="5467"/>
    <lineage>
        <taxon>Eukaryota</taxon>
        <taxon>Fungi</taxon>
        <taxon>Dikarya</taxon>
        <taxon>Ascomycota</taxon>
        <taxon>Pezizomycotina</taxon>
        <taxon>Sordariomycetes</taxon>
        <taxon>Hypocreomycetidae</taxon>
        <taxon>Glomerellales</taxon>
        <taxon>Glomerellaceae</taxon>
        <taxon>Colletotrichum</taxon>
        <taxon>Colletotrichum truncatum species complex</taxon>
    </lineage>
</organism>
<proteinExistence type="predicted"/>
<sequence length="444" mass="52039">MKAALDILESKKDGLRHGSLNVQHTPISARLKDKSKALRTLRRRQEDRKQLVELKRLVEARQESWHEYCKIWNMEDKEYEAEPFTSIEQMFTAMHDLAGIRISVYFPNDVQKVVDFLDEKFHIVDGPSRKGGMTRDFQKVRKLVERQRQMKDAPEDRRIGPAVESTFAGYRATHVVIQHKSLDFDEHARGDRITNIEIQIGSIIMHAWSDIEHDILYKPSGAGETSPDVVRMLDLINGIVMTGEVALQQLASVAAAEATRQAEDRTQQAMNWQYMVPWLDRYFNDRKIPLPPRNEWLSMRFLFEILKATDDHTFGRVEELLEEMDPKPDERLPVMMLHHIGRETYPFEDRGFEPFNLATTWNARYWATCLVNALNLAIFMSSSPNLYRTMWYYSKEVESIHNYRPTFAEFLDILHPTKPRRRTDRESRMIDFCKRVLSSSSKCK</sequence>
<evidence type="ECO:0000313" key="1">
    <source>
        <dbReference type="EMBL" id="KAL0939660.1"/>
    </source>
</evidence>
<evidence type="ECO:0000313" key="2">
    <source>
        <dbReference type="Proteomes" id="UP000805649"/>
    </source>
</evidence>
<gene>
    <name evidence="1" type="ORF">CTRU02_206270</name>
</gene>
<reference evidence="1 2" key="1">
    <citation type="journal article" date="2020" name="Phytopathology">
        <title>Genome Sequence Resources of Colletotrichum truncatum, C. plurivorum, C. musicola, and C. sojae: Four Species Pathogenic to Soybean (Glycine max).</title>
        <authorList>
            <person name="Rogerio F."/>
            <person name="Boufleur T.R."/>
            <person name="Ciampi-Guillardi M."/>
            <person name="Sukno S.A."/>
            <person name="Thon M.R."/>
            <person name="Massola Junior N.S."/>
            <person name="Baroncelli R."/>
        </authorList>
    </citation>
    <scope>NUCLEOTIDE SEQUENCE [LARGE SCALE GENOMIC DNA]</scope>
    <source>
        <strain evidence="1 2">CMES1059</strain>
    </source>
</reference>
<protein>
    <submittedName>
        <fullName evidence="1">Uncharacterized protein</fullName>
    </submittedName>
</protein>
<name>A0ACC3Z6P3_COLTU</name>
<keyword evidence="2" id="KW-1185">Reference proteome</keyword>
<dbReference type="EMBL" id="VUJX02000003">
    <property type="protein sequence ID" value="KAL0939660.1"/>
    <property type="molecule type" value="Genomic_DNA"/>
</dbReference>
<accession>A0ACC3Z6P3</accession>